<dbReference type="Proteomes" id="UP000694580">
    <property type="component" value="Chromosome 6"/>
</dbReference>
<dbReference type="PANTHER" id="PTHR44873">
    <property type="entry name" value="DNAJ HOMOLOG SUBFAMILY C MEMBER 30, MITOCHONDRIAL"/>
    <property type="match status" value="1"/>
</dbReference>
<evidence type="ECO:0000256" key="2">
    <source>
        <dbReference type="SAM" id="Phobius"/>
    </source>
</evidence>
<evidence type="ECO:0000313" key="5">
    <source>
        <dbReference type="Proteomes" id="UP000694580"/>
    </source>
</evidence>
<dbReference type="GeneTree" id="ENSGT00510000048685"/>
<dbReference type="PROSITE" id="PS50076">
    <property type="entry name" value="DNAJ_2"/>
    <property type="match status" value="1"/>
</dbReference>
<dbReference type="AlphaFoldDB" id="A0AAY4EJG6"/>
<sequence>MAEVILRLDRKALEVVRAGLFRELLPTVSAVLTDAGKKRFSALRAPPAGTARHGACVGTGALRGPPPAATSVRGVRLYSGSPGGGNEAEYYDILQVSPAASQAQIKTAYYKQSFIYHPDKNAGREDAARRFSQISEAYRVLGNRALRRKYDRGLLTQTDLQSAGRPSAKDPPGATSGPGTRPGPARPPGAPNRDGFDYDAYIRAHYGEQLQREQQIRSRREALGRQQKAAFRTWKLDKMTEAAAGLLVALAALVLFSLHASK</sequence>
<evidence type="ECO:0000313" key="4">
    <source>
        <dbReference type="Ensembl" id="ENSDCDP00010057795.1"/>
    </source>
</evidence>
<reference evidence="4 5" key="1">
    <citation type="submission" date="2020-06" db="EMBL/GenBank/DDBJ databases">
        <authorList>
            <consortium name="Wellcome Sanger Institute Data Sharing"/>
        </authorList>
    </citation>
    <scope>NUCLEOTIDE SEQUENCE [LARGE SCALE GENOMIC DNA]</scope>
</reference>
<dbReference type="Ensembl" id="ENSDCDT00010068484.1">
    <property type="protein sequence ID" value="ENSDCDP00010057795.1"/>
    <property type="gene ID" value="ENSDCDG00010032658.1"/>
</dbReference>
<feature type="transmembrane region" description="Helical" evidence="2">
    <location>
        <begin position="242"/>
        <end position="260"/>
    </location>
</feature>
<dbReference type="InterPro" id="IPR036869">
    <property type="entry name" value="J_dom_sf"/>
</dbReference>
<protein>
    <recommendedName>
        <fullName evidence="3">J domain-containing protein</fullName>
    </recommendedName>
</protein>
<keyword evidence="2" id="KW-0812">Transmembrane</keyword>
<dbReference type="PRINTS" id="PR00625">
    <property type="entry name" value="JDOMAIN"/>
</dbReference>
<dbReference type="SUPFAM" id="SSF46565">
    <property type="entry name" value="Chaperone J-domain"/>
    <property type="match status" value="1"/>
</dbReference>
<dbReference type="PANTHER" id="PTHR44873:SF1">
    <property type="entry name" value="DNAJ HOMOLOG SUBFAMILY C MEMBER 30, MITOCHONDRIAL"/>
    <property type="match status" value="1"/>
</dbReference>
<dbReference type="InterPro" id="IPR001623">
    <property type="entry name" value="DnaJ_domain"/>
</dbReference>
<keyword evidence="5" id="KW-1185">Reference proteome</keyword>
<dbReference type="Gene3D" id="1.10.287.110">
    <property type="entry name" value="DnaJ domain"/>
    <property type="match status" value="1"/>
</dbReference>
<keyword evidence="2" id="KW-1133">Transmembrane helix</keyword>
<feature type="region of interest" description="Disordered" evidence="1">
    <location>
        <begin position="155"/>
        <end position="194"/>
    </location>
</feature>
<dbReference type="CDD" id="cd06257">
    <property type="entry name" value="DnaJ"/>
    <property type="match status" value="1"/>
</dbReference>
<name>A0AAY4EJG6_9TELE</name>
<dbReference type="Pfam" id="PF00226">
    <property type="entry name" value="DnaJ"/>
    <property type="match status" value="1"/>
</dbReference>
<gene>
    <name evidence="4" type="primary">dnajc30</name>
</gene>
<dbReference type="SMART" id="SM00271">
    <property type="entry name" value="DnaJ"/>
    <property type="match status" value="1"/>
</dbReference>
<feature type="compositionally biased region" description="Low complexity" evidence="1">
    <location>
        <begin position="171"/>
        <end position="183"/>
    </location>
</feature>
<dbReference type="CTD" id="100333185"/>
<accession>A0AAY4EJG6</accession>
<organism evidence="4 5">
    <name type="scientific">Denticeps clupeoides</name>
    <name type="common">denticle herring</name>
    <dbReference type="NCBI Taxonomy" id="299321"/>
    <lineage>
        <taxon>Eukaryota</taxon>
        <taxon>Metazoa</taxon>
        <taxon>Chordata</taxon>
        <taxon>Craniata</taxon>
        <taxon>Vertebrata</taxon>
        <taxon>Euteleostomi</taxon>
        <taxon>Actinopterygii</taxon>
        <taxon>Neopterygii</taxon>
        <taxon>Teleostei</taxon>
        <taxon>Clupei</taxon>
        <taxon>Clupeiformes</taxon>
        <taxon>Denticipitoidei</taxon>
        <taxon>Denticipitidae</taxon>
        <taxon>Denticeps</taxon>
    </lineage>
</organism>
<keyword evidence="2" id="KW-0472">Membrane</keyword>
<reference evidence="4" key="3">
    <citation type="submission" date="2025-09" db="UniProtKB">
        <authorList>
            <consortium name="Ensembl"/>
        </authorList>
    </citation>
    <scope>IDENTIFICATION</scope>
</reference>
<dbReference type="InterPro" id="IPR053025">
    <property type="entry name" value="Mito_ATP_Synthase-Asso"/>
</dbReference>
<feature type="domain" description="J" evidence="3">
    <location>
        <begin position="89"/>
        <end position="154"/>
    </location>
</feature>
<proteinExistence type="predicted"/>
<reference evidence="4" key="2">
    <citation type="submission" date="2025-08" db="UniProtKB">
        <authorList>
            <consortium name="Ensembl"/>
        </authorList>
    </citation>
    <scope>IDENTIFICATION</scope>
</reference>
<evidence type="ECO:0000256" key="1">
    <source>
        <dbReference type="SAM" id="MobiDB-lite"/>
    </source>
</evidence>
<evidence type="ECO:0000259" key="3">
    <source>
        <dbReference type="PROSITE" id="PS50076"/>
    </source>
</evidence>